<evidence type="ECO:0000313" key="1">
    <source>
        <dbReference type="EMBL" id="HFW33185.1"/>
    </source>
</evidence>
<proteinExistence type="predicted"/>
<dbReference type="AlphaFoldDB" id="A0A7C3RMM2"/>
<dbReference type="Pfam" id="PF06510">
    <property type="entry name" value="DUF1102"/>
    <property type="match status" value="1"/>
</dbReference>
<dbReference type="EMBL" id="DTLB01000052">
    <property type="protein sequence ID" value="HFW33185.1"/>
    <property type="molecule type" value="Genomic_DNA"/>
</dbReference>
<gene>
    <name evidence="1" type="ORF">ENW66_09620</name>
</gene>
<dbReference type="InterPro" id="IPR009482">
    <property type="entry name" value="DUF1102"/>
</dbReference>
<reference evidence="1" key="1">
    <citation type="journal article" date="2020" name="mSystems">
        <title>Genome- and Community-Level Interaction Insights into Carbon Utilization and Element Cycling Functions of Hydrothermarchaeota in Hydrothermal Sediment.</title>
        <authorList>
            <person name="Zhou Z."/>
            <person name="Liu Y."/>
            <person name="Xu W."/>
            <person name="Pan J."/>
            <person name="Luo Z.H."/>
            <person name="Li M."/>
        </authorList>
    </citation>
    <scope>NUCLEOTIDE SEQUENCE [LARGE SCALE GENOMIC DNA]</scope>
    <source>
        <strain evidence="1">SpSt-87</strain>
    </source>
</reference>
<protein>
    <submittedName>
        <fullName evidence="1">DUF1102 domain-containing protein</fullName>
    </submittedName>
</protein>
<comment type="caution">
    <text evidence="1">The sequence shown here is derived from an EMBL/GenBank/DDBJ whole genome shotgun (WGS) entry which is preliminary data.</text>
</comment>
<organism evidence="1">
    <name type="scientific">Archaeoglobus fulgidus</name>
    <dbReference type="NCBI Taxonomy" id="2234"/>
    <lineage>
        <taxon>Archaea</taxon>
        <taxon>Methanobacteriati</taxon>
        <taxon>Methanobacteriota</taxon>
        <taxon>Archaeoglobi</taxon>
        <taxon>Archaeoglobales</taxon>
        <taxon>Archaeoglobaceae</taxon>
        <taxon>Archaeoglobus</taxon>
    </lineage>
</organism>
<accession>A0A7C3RMM2</accession>
<sequence>MRKMPLGILGALVALSLVIGVSATFSDYNADRSIHWRITTDDAELIDLKPLQPYAYIADTGELIVDFSPNNPNYPGYGDGISPSSEYNFNEVFAVSNHLWEDMSIVVRVTSSNTKVEFYSHEGGVYAVVDGYPATASDSARDDVCFVLGPDSEKKIGIDLSADGDSPGDVWDVTMTVKAYRLGTEPGDLSNCGQVVIQ</sequence>
<name>A0A7C3RMM2_ARCFL</name>